<evidence type="ECO:0000256" key="1">
    <source>
        <dbReference type="SAM" id="Coils"/>
    </source>
</evidence>
<evidence type="ECO:0008006" key="6">
    <source>
        <dbReference type="Google" id="ProtNLM"/>
    </source>
</evidence>
<dbReference type="Pfam" id="PF13408">
    <property type="entry name" value="Zn_ribbon_recom"/>
    <property type="match status" value="1"/>
</dbReference>
<dbReference type="InterPro" id="IPR006119">
    <property type="entry name" value="Resolv_N"/>
</dbReference>
<sequence length="517" mass="59793">MKTKYFLYARKSTEDEERQVMSIEAQLVELEEYAKREKLEIIERFIESKSAKKPGREIFNKMVAKINESNEAVGLLAWHPDRLARNSVDGGQIIYLIDTGKLVSLRFPTFWFEPTPQGLFMLQVAFGQSKYYSDNLSENVKRGMRQKLRRGEWTDLAPLGYLNNAKTRNIEPDPTKARVISKAFEEFNQGRHTLESLAERLKFLGVASKTGKRLCKAVIKHMLSNPIYTGLIVHNGETYEGKFQPIVSRATFESVQRILKDRAKPRKSKKSHNFPFVGLLRCGECGAAITAQYAHGNGGTYRYYRCTKRLGHCSQRHLREDLLATQLKEELSKVALCQDWTEKMRAQVDVWEKEQTQVSKSFAQNLEVKIEETEEKLDKLVNAFLNGTIEKETYLIKKDERVKLKTELLERKRDFGRKGNNWIEPLRGWINDACHAEKLASSEDYYEIKALVEKIGTNRRLLDRKIILDFKKPFDLIPLYKSGYDKKVLAENKLKNLTSLPKIPPSQIWSGRADSNR</sequence>
<dbReference type="Pfam" id="PF00239">
    <property type="entry name" value="Resolvase"/>
    <property type="match status" value="1"/>
</dbReference>
<protein>
    <recommendedName>
        <fullName evidence="6">Recombinase</fullName>
    </recommendedName>
</protein>
<dbReference type="CDD" id="cd00338">
    <property type="entry name" value="Ser_Recombinase"/>
    <property type="match status" value="1"/>
</dbReference>
<feature type="domain" description="Recombinase" evidence="3">
    <location>
        <begin position="158"/>
        <end position="265"/>
    </location>
</feature>
<evidence type="ECO:0000259" key="3">
    <source>
        <dbReference type="PROSITE" id="PS51737"/>
    </source>
</evidence>
<gene>
    <name evidence="4" type="ORF">COS99_00935</name>
</gene>
<dbReference type="InterPro" id="IPR011109">
    <property type="entry name" value="DNA_bind_recombinase_dom"/>
</dbReference>
<reference evidence="4 5" key="1">
    <citation type="submission" date="2017-09" db="EMBL/GenBank/DDBJ databases">
        <title>Depth-based differentiation of microbial function through sediment-hosted aquifers and enrichment of novel symbionts in the deep terrestrial subsurface.</title>
        <authorList>
            <person name="Probst A.J."/>
            <person name="Ladd B."/>
            <person name="Jarett J.K."/>
            <person name="Geller-Mcgrath D.E."/>
            <person name="Sieber C.M."/>
            <person name="Emerson J.B."/>
            <person name="Anantharaman K."/>
            <person name="Thomas B.C."/>
            <person name="Malmstrom R."/>
            <person name="Stieglmeier M."/>
            <person name="Klingl A."/>
            <person name="Woyke T."/>
            <person name="Ryan C.M."/>
            <person name="Banfield J.F."/>
        </authorList>
    </citation>
    <scope>NUCLEOTIDE SEQUENCE [LARGE SCALE GENOMIC DNA]</scope>
    <source>
        <strain evidence="4">CG07_land_8_20_14_0_80_42_15</strain>
    </source>
</reference>
<dbReference type="InterPro" id="IPR038109">
    <property type="entry name" value="DNA_bind_recomb_sf"/>
</dbReference>
<dbReference type="SUPFAM" id="SSF53041">
    <property type="entry name" value="Resolvase-like"/>
    <property type="match status" value="1"/>
</dbReference>
<dbReference type="PANTHER" id="PTHR30461">
    <property type="entry name" value="DNA-INVERTASE FROM LAMBDOID PROPHAGE"/>
    <property type="match status" value="1"/>
</dbReference>
<accession>A0A2J0KYF5</accession>
<evidence type="ECO:0000259" key="2">
    <source>
        <dbReference type="PROSITE" id="PS51736"/>
    </source>
</evidence>
<dbReference type="PANTHER" id="PTHR30461:SF23">
    <property type="entry name" value="DNA RECOMBINASE-RELATED"/>
    <property type="match status" value="1"/>
</dbReference>
<dbReference type="Gene3D" id="3.90.1750.20">
    <property type="entry name" value="Putative Large Serine Recombinase, Chain B, Domain 2"/>
    <property type="match status" value="1"/>
</dbReference>
<name>A0A2J0KYF5_9BACT</name>
<dbReference type="EMBL" id="PEWV01000010">
    <property type="protein sequence ID" value="PIU42334.1"/>
    <property type="molecule type" value="Genomic_DNA"/>
</dbReference>
<dbReference type="GO" id="GO:0000150">
    <property type="term" value="F:DNA strand exchange activity"/>
    <property type="evidence" value="ECO:0007669"/>
    <property type="project" value="InterPro"/>
</dbReference>
<organism evidence="4 5">
    <name type="scientific">Candidatus Aquitaenariimonas noxiae</name>
    <dbReference type="NCBI Taxonomy" id="1974741"/>
    <lineage>
        <taxon>Bacteria</taxon>
        <taxon>Pseudomonadati</taxon>
        <taxon>Candidatus Omnitrophota</taxon>
        <taxon>Candidatus Aquitaenariimonas</taxon>
    </lineage>
</organism>
<dbReference type="SMART" id="SM00857">
    <property type="entry name" value="Resolvase"/>
    <property type="match status" value="1"/>
</dbReference>
<dbReference type="InterPro" id="IPR025827">
    <property type="entry name" value="Zn_ribbon_recom_dom"/>
</dbReference>
<keyword evidence="1" id="KW-0175">Coiled coil</keyword>
<dbReference type="GO" id="GO:0003677">
    <property type="term" value="F:DNA binding"/>
    <property type="evidence" value="ECO:0007669"/>
    <property type="project" value="InterPro"/>
</dbReference>
<dbReference type="Gene3D" id="3.40.50.1390">
    <property type="entry name" value="Resolvase, N-terminal catalytic domain"/>
    <property type="match status" value="1"/>
</dbReference>
<dbReference type="InterPro" id="IPR036162">
    <property type="entry name" value="Resolvase-like_N_sf"/>
</dbReference>
<evidence type="ECO:0000313" key="5">
    <source>
        <dbReference type="Proteomes" id="UP000230052"/>
    </source>
</evidence>
<proteinExistence type="predicted"/>
<dbReference type="PROSITE" id="PS51736">
    <property type="entry name" value="RECOMBINASES_3"/>
    <property type="match status" value="1"/>
</dbReference>
<evidence type="ECO:0000313" key="4">
    <source>
        <dbReference type="EMBL" id="PIU42334.1"/>
    </source>
</evidence>
<feature type="coiled-coil region" evidence="1">
    <location>
        <begin position="13"/>
        <end position="40"/>
    </location>
</feature>
<dbReference type="Pfam" id="PF07508">
    <property type="entry name" value="Recombinase"/>
    <property type="match status" value="1"/>
</dbReference>
<dbReference type="Proteomes" id="UP000230052">
    <property type="component" value="Unassembled WGS sequence"/>
</dbReference>
<feature type="domain" description="Resolvase/invertase-type recombinase catalytic" evidence="2">
    <location>
        <begin position="4"/>
        <end position="151"/>
    </location>
</feature>
<dbReference type="InterPro" id="IPR050639">
    <property type="entry name" value="SSR_resolvase"/>
</dbReference>
<comment type="caution">
    <text evidence="4">The sequence shown here is derived from an EMBL/GenBank/DDBJ whole genome shotgun (WGS) entry which is preliminary data.</text>
</comment>
<dbReference type="PROSITE" id="PS51737">
    <property type="entry name" value="RECOMBINASE_DNA_BIND"/>
    <property type="match status" value="1"/>
</dbReference>
<dbReference type="AlphaFoldDB" id="A0A2J0KYF5"/>